<dbReference type="EMBL" id="JBJQND010000006">
    <property type="protein sequence ID" value="KAL3874784.1"/>
    <property type="molecule type" value="Genomic_DNA"/>
</dbReference>
<gene>
    <name evidence="3" type="ORF">ACJMK2_037753</name>
</gene>
<evidence type="ECO:0000313" key="3">
    <source>
        <dbReference type="EMBL" id="KAL3874784.1"/>
    </source>
</evidence>
<protein>
    <submittedName>
        <fullName evidence="3">Uncharacterized protein</fullName>
    </submittedName>
</protein>
<evidence type="ECO:0000313" key="4">
    <source>
        <dbReference type="Proteomes" id="UP001634394"/>
    </source>
</evidence>
<name>A0ABD3WLE9_SINWO</name>
<keyword evidence="4" id="KW-1185">Reference proteome</keyword>
<proteinExistence type="predicted"/>
<dbReference type="Proteomes" id="UP001634394">
    <property type="component" value="Unassembled WGS sequence"/>
</dbReference>
<comment type="caution">
    <text evidence="3">The sequence shown here is derived from an EMBL/GenBank/DDBJ whole genome shotgun (WGS) entry which is preliminary data.</text>
</comment>
<accession>A0ABD3WLE9</accession>
<reference evidence="3 4" key="1">
    <citation type="submission" date="2024-11" db="EMBL/GenBank/DDBJ databases">
        <title>Chromosome-level genome assembly of the freshwater bivalve Anodonta woodiana.</title>
        <authorList>
            <person name="Chen X."/>
        </authorList>
    </citation>
    <scope>NUCLEOTIDE SEQUENCE [LARGE SCALE GENOMIC DNA]</scope>
    <source>
        <strain evidence="3">MN2024</strain>
        <tissue evidence="3">Gills</tissue>
    </source>
</reference>
<organism evidence="3 4">
    <name type="scientific">Sinanodonta woodiana</name>
    <name type="common">Chinese pond mussel</name>
    <name type="synonym">Anodonta woodiana</name>
    <dbReference type="NCBI Taxonomy" id="1069815"/>
    <lineage>
        <taxon>Eukaryota</taxon>
        <taxon>Metazoa</taxon>
        <taxon>Spiralia</taxon>
        <taxon>Lophotrochozoa</taxon>
        <taxon>Mollusca</taxon>
        <taxon>Bivalvia</taxon>
        <taxon>Autobranchia</taxon>
        <taxon>Heteroconchia</taxon>
        <taxon>Palaeoheterodonta</taxon>
        <taxon>Unionida</taxon>
        <taxon>Unionoidea</taxon>
        <taxon>Unionidae</taxon>
        <taxon>Unioninae</taxon>
        <taxon>Sinanodonta</taxon>
    </lineage>
</organism>
<dbReference type="AlphaFoldDB" id="A0ABD3WLE9"/>
<keyword evidence="2" id="KW-0732">Signal</keyword>
<evidence type="ECO:0000256" key="2">
    <source>
        <dbReference type="SAM" id="SignalP"/>
    </source>
</evidence>
<feature type="signal peptide" evidence="2">
    <location>
        <begin position="1"/>
        <end position="20"/>
    </location>
</feature>
<evidence type="ECO:0000256" key="1">
    <source>
        <dbReference type="SAM" id="MobiDB-lite"/>
    </source>
</evidence>
<feature type="region of interest" description="Disordered" evidence="1">
    <location>
        <begin position="219"/>
        <end position="242"/>
    </location>
</feature>
<feature type="compositionally biased region" description="Low complexity" evidence="1">
    <location>
        <begin position="230"/>
        <end position="242"/>
    </location>
</feature>
<feature type="chain" id="PRO_5044807089" evidence="2">
    <location>
        <begin position="21"/>
        <end position="263"/>
    </location>
</feature>
<feature type="compositionally biased region" description="Polar residues" evidence="1">
    <location>
        <begin position="219"/>
        <end position="229"/>
    </location>
</feature>
<sequence>MKGGCFIVIFLLICIESFSSLDYENFQHDFSQGCPVHAGFSWNRAKDKTNCSGDQFNQYHCVINSTGQPFKVMHICAQRILCFKGTMPIYDEREKVISCKPCREGYYQQLSKWSDEASECSMKHKCEGNKIECDTGTGLSNTQDVYCRCDARKGYILTNFENGEKCVEWAHATCYFKTCPDGQERLLNYSCAPLCPLGQRRDDNDICIPIILVNQTTSSSNDSLTVSGETTPKTTVTTTQTSTTRESNIPIIIVTVGQHNTKA</sequence>